<evidence type="ECO:0000313" key="1">
    <source>
        <dbReference type="EMBL" id="KAG6487510.1"/>
    </source>
</evidence>
<protein>
    <submittedName>
        <fullName evidence="1">Uncharacterized protein</fullName>
    </submittedName>
</protein>
<comment type="caution">
    <text evidence="1">The sequence shown here is derived from an EMBL/GenBank/DDBJ whole genome shotgun (WGS) entry which is preliminary data.</text>
</comment>
<sequence>MAGRLNLSLQVKVGINDPKAMRHFDLWDQQQSAPVGLHKKLLGKRDWQETSEYTAAIEHVLAGLAHLLRQNADTSQVARIEMSYEKFRKMGPPKFTGSTNPLFAEGWVRSLETIFRYMRLEDVARVSSATFQLKDVAALWWEGLKGL</sequence>
<organism evidence="1 2">
    <name type="scientific">Zingiber officinale</name>
    <name type="common">Ginger</name>
    <name type="synonym">Amomum zingiber</name>
    <dbReference type="NCBI Taxonomy" id="94328"/>
    <lineage>
        <taxon>Eukaryota</taxon>
        <taxon>Viridiplantae</taxon>
        <taxon>Streptophyta</taxon>
        <taxon>Embryophyta</taxon>
        <taxon>Tracheophyta</taxon>
        <taxon>Spermatophyta</taxon>
        <taxon>Magnoliopsida</taxon>
        <taxon>Liliopsida</taxon>
        <taxon>Zingiberales</taxon>
        <taxon>Zingiberaceae</taxon>
        <taxon>Zingiber</taxon>
    </lineage>
</organism>
<proteinExistence type="predicted"/>
<gene>
    <name evidence="1" type="ORF">ZIOFF_056097</name>
</gene>
<dbReference type="EMBL" id="JACMSC010000015">
    <property type="protein sequence ID" value="KAG6487510.1"/>
    <property type="molecule type" value="Genomic_DNA"/>
</dbReference>
<keyword evidence="2" id="KW-1185">Reference proteome</keyword>
<reference evidence="1 2" key="1">
    <citation type="submission" date="2020-08" db="EMBL/GenBank/DDBJ databases">
        <title>Plant Genome Project.</title>
        <authorList>
            <person name="Zhang R.-G."/>
        </authorList>
    </citation>
    <scope>NUCLEOTIDE SEQUENCE [LARGE SCALE GENOMIC DNA]</scope>
    <source>
        <tissue evidence="1">Rhizome</tissue>
    </source>
</reference>
<name>A0A8J5FIK4_ZINOF</name>
<dbReference type="Proteomes" id="UP000734854">
    <property type="component" value="Unassembled WGS sequence"/>
</dbReference>
<evidence type="ECO:0000313" key="2">
    <source>
        <dbReference type="Proteomes" id="UP000734854"/>
    </source>
</evidence>
<accession>A0A8J5FIK4</accession>
<dbReference type="AlphaFoldDB" id="A0A8J5FIK4"/>